<sequence length="161" mass="18384">MIQEAIVDTNIPVVANERAVQASPACVLQCKQFLREFTEDQRILVIDSGWRIIKEYKQHLRQEGQPGVGDRFLKWVLTNLANPQRCRQVAITPVGDGREFAEFPDDPALARFDRSDRKFVAVARACPSHPPVYNAVDSDWVHYRQLLAMHNVQVVQVCQSE</sequence>
<keyword evidence="2" id="KW-1185">Reference proteome</keyword>
<dbReference type="eggNOG" id="ENOG5032H2U">
    <property type="taxonomic scope" value="Bacteria"/>
</dbReference>
<name>A9WJK3_CHLAA</name>
<dbReference type="PATRIC" id="fig|324602.8.peg.3047"/>
<protein>
    <submittedName>
        <fullName evidence="1">Uncharacterized protein</fullName>
    </submittedName>
</protein>
<dbReference type="Proteomes" id="UP000002008">
    <property type="component" value="Chromosome"/>
</dbReference>
<evidence type="ECO:0000313" key="1">
    <source>
        <dbReference type="EMBL" id="ABY35907.1"/>
    </source>
</evidence>
<dbReference type="RefSeq" id="WP_012258560.1">
    <property type="nucleotide sequence ID" value="NC_010175.1"/>
</dbReference>
<evidence type="ECO:0000313" key="2">
    <source>
        <dbReference type="Proteomes" id="UP000002008"/>
    </source>
</evidence>
<dbReference type="InParanoid" id="A9WJK3"/>
<gene>
    <name evidence="1" type="ordered locus">Caur_2702</name>
</gene>
<dbReference type="HOGENOM" id="CLU_130316_0_0_0"/>
<reference evidence="2" key="1">
    <citation type="journal article" date="2011" name="BMC Genomics">
        <title>Complete genome sequence of the filamentous anoxygenic phototrophic bacterium Chloroflexus aurantiacus.</title>
        <authorList>
            <person name="Tang K.H."/>
            <person name="Barry K."/>
            <person name="Chertkov O."/>
            <person name="Dalin E."/>
            <person name="Han C.S."/>
            <person name="Hauser L.J."/>
            <person name="Honchak B.M."/>
            <person name="Karbach L.E."/>
            <person name="Land M.L."/>
            <person name="Lapidus A."/>
            <person name="Larimer F.W."/>
            <person name="Mikhailova N."/>
            <person name="Pitluck S."/>
            <person name="Pierson B.K."/>
            <person name="Blankenship R.E."/>
        </authorList>
    </citation>
    <scope>NUCLEOTIDE SEQUENCE [LARGE SCALE GENOMIC DNA]</scope>
    <source>
        <strain evidence="2">ATCC 29366 / DSM 635 / J-10-fl</strain>
    </source>
</reference>
<organism evidence="1 2">
    <name type="scientific">Chloroflexus aurantiacus (strain ATCC 29366 / DSM 635 / J-10-fl)</name>
    <dbReference type="NCBI Taxonomy" id="324602"/>
    <lineage>
        <taxon>Bacteria</taxon>
        <taxon>Bacillati</taxon>
        <taxon>Chloroflexota</taxon>
        <taxon>Chloroflexia</taxon>
        <taxon>Chloroflexales</taxon>
        <taxon>Chloroflexineae</taxon>
        <taxon>Chloroflexaceae</taxon>
        <taxon>Chloroflexus</taxon>
    </lineage>
</organism>
<dbReference type="KEGG" id="cau:Caur_2702"/>
<accession>A9WJK3</accession>
<dbReference type="EnsemblBacteria" id="ABY35907">
    <property type="protein sequence ID" value="ABY35907"/>
    <property type="gene ID" value="Caur_2702"/>
</dbReference>
<dbReference type="STRING" id="324602.Caur_2702"/>
<proteinExistence type="predicted"/>
<dbReference type="AlphaFoldDB" id="A9WJK3"/>
<dbReference type="EMBL" id="CP000909">
    <property type="protein sequence ID" value="ABY35907.1"/>
    <property type="molecule type" value="Genomic_DNA"/>
</dbReference>